<feature type="region of interest" description="Disordered" evidence="1">
    <location>
        <begin position="1"/>
        <end position="64"/>
    </location>
</feature>
<evidence type="ECO:0000313" key="2">
    <source>
        <dbReference type="EMBL" id="KJE90026.1"/>
    </source>
</evidence>
<evidence type="ECO:0000256" key="1">
    <source>
        <dbReference type="SAM" id="MobiDB-lite"/>
    </source>
</evidence>
<name>A0A0D2U4D3_CAPO3</name>
<protein>
    <submittedName>
        <fullName evidence="2">Uncharacterized protein</fullName>
    </submittedName>
</protein>
<keyword evidence="3" id="KW-1185">Reference proteome</keyword>
<reference evidence="3" key="1">
    <citation type="submission" date="2011-02" db="EMBL/GenBank/DDBJ databases">
        <title>The Genome Sequence of Capsaspora owczarzaki ATCC 30864.</title>
        <authorList>
            <person name="Russ C."/>
            <person name="Cuomo C."/>
            <person name="Burger G."/>
            <person name="Gray M.W."/>
            <person name="Holland P.W.H."/>
            <person name="King N."/>
            <person name="Lang F.B.F."/>
            <person name="Roger A.J."/>
            <person name="Ruiz-Trillo I."/>
            <person name="Young S.K."/>
            <person name="Zeng Q."/>
            <person name="Gargeya S."/>
            <person name="Alvarado L."/>
            <person name="Berlin A."/>
            <person name="Chapman S.B."/>
            <person name="Chen Z."/>
            <person name="Freedman E."/>
            <person name="Gellesch M."/>
            <person name="Goldberg J."/>
            <person name="Griggs A."/>
            <person name="Gujja S."/>
            <person name="Heilman E."/>
            <person name="Heiman D."/>
            <person name="Howarth C."/>
            <person name="Mehta T."/>
            <person name="Neiman D."/>
            <person name="Pearson M."/>
            <person name="Roberts A."/>
            <person name="Saif S."/>
            <person name="Shea T."/>
            <person name="Shenoy N."/>
            <person name="Sisk P."/>
            <person name="Stolte C."/>
            <person name="Sykes S."/>
            <person name="White J."/>
            <person name="Yandava C."/>
            <person name="Haas B."/>
            <person name="Nusbaum C."/>
            <person name="Birren B."/>
        </authorList>
    </citation>
    <scope>NUCLEOTIDE SEQUENCE</scope>
    <source>
        <strain evidence="3">ATCC 30864</strain>
    </source>
</reference>
<proteinExistence type="predicted"/>
<feature type="compositionally biased region" description="Polar residues" evidence="1">
    <location>
        <begin position="102"/>
        <end position="121"/>
    </location>
</feature>
<feature type="region of interest" description="Disordered" evidence="1">
    <location>
        <begin position="101"/>
        <end position="127"/>
    </location>
</feature>
<dbReference type="EMBL" id="KE346361">
    <property type="protein sequence ID" value="KJE90026.1"/>
    <property type="molecule type" value="Genomic_DNA"/>
</dbReference>
<organism evidence="2 3">
    <name type="scientific">Capsaspora owczarzaki (strain ATCC 30864)</name>
    <dbReference type="NCBI Taxonomy" id="595528"/>
    <lineage>
        <taxon>Eukaryota</taxon>
        <taxon>Filasterea</taxon>
        <taxon>Capsaspora</taxon>
    </lineage>
</organism>
<evidence type="ECO:0000313" key="3">
    <source>
        <dbReference type="Proteomes" id="UP000008743"/>
    </source>
</evidence>
<dbReference type="Proteomes" id="UP000008743">
    <property type="component" value="Unassembled WGS sequence"/>
</dbReference>
<feature type="compositionally biased region" description="Acidic residues" evidence="1">
    <location>
        <begin position="15"/>
        <end position="24"/>
    </location>
</feature>
<dbReference type="InParanoid" id="A0A0D2U4D3"/>
<sequence length="394" mass="43096">MKRSHLEATASDTEVNADDQDDDAGPSRPDSTHEPTAHEEDPRKRIKLDRAKAKKQRQKENRKAAAAAALAGAAVTCAANPPIQVAATKINPTESDARATLDATSQNKTDGTALTGESSSSRVERRLGSSVSVPLDEICFTQKDMSPRFNDTRTVPDLMQSFIDGLGVIPGRGGNATPVIGTAAARGGRSPFSVMPRIRAFTHPGVVQERWFSLDNRRLRAAVDASHVILFQYIEGELNKRALSPAQLLAAHVAESPSNAAAFELQMPGSSPLPLPRLPPISVEYCDVQRDVEAKKEFHKKNSNTAWSVGGALRSEELDTSRAGALAKQRAKQLNEAMSRPTTLLAARLLQQRQLLYQKEHQSRRNTAAWQRKSFPEACLALYILNLQRRQTRA</sequence>
<accession>A0A0D2U4D3</accession>
<gene>
    <name evidence="2" type="ORF">CAOG_001407</name>
</gene>
<feature type="compositionally biased region" description="Basic and acidic residues" evidence="1">
    <location>
        <begin position="30"/>
        <end position="51"/>
    </location>
</feature>
<dbReference type="AlphaFoldDB" id="A0A0D2U4D3"/>